<evidence type="ECO:0000313" key="6">
    <source>
        <dbReference type="EMBL" id="QVT81286.1"/>
    </source>
</evidence>
<accession>A0ABX8ENS5</accession>
<dbReference type="InterPro" id="IPR009057">
    <property type="entry name" value="Homeodomain-like_sf"/>
</dbReference>
<evidence type="ECO:0000259" key="5">
    <source>
        <dbReference type="PROSITE" id="PS50045"/>
    </source>
</evidence>
<organism evidence="6 7">
    <name type="scientific">Nocardioides aquaticus</name>
    <dbReference type="NCBI Taxonomy" id="160826"/>
    <lineage>
        <taxon>Bacteria</taxon>
        <taxon>Bacillati</taxon>
        <taxon>Actinomycetota</taxon>
        <taxon>Actinomycetes</taxon>
        <taxon>Propionibacteriales</taxon>
        <taxon>Nocardioidaceae</taxon>
        <taxon>Nocardioides</taxon>
    </lineage>
</organism>
<dbReference type="Pfam" id="PF25601">
    <property type="entry name" value="AAA_lid_14"/>
    <property type="match status" value="1"/>
</dbReference>
<dbReference type="PANTHER" id="PTHR32071:SF122">
    <property type="entry name" value="SIGMA FACTOR"/>
    <property type="match status" value="1"/>
</dbReference>
<keyword evidence="4" id="KW-0804">Transcription</keyword>
<dbReference type="InterPro" id="IPR002197">
    <property type="entry name" value="HTH_Fis"/>
</dbReference>
<dbReference type="SUPFAM" id="SSF46689">
    <property type="entry name" value="Homeodomain-like"/>
    <property type="match status" value="1"/>
</dbReference>
<dbReference type="Gene3D" id="1.10.8.60">
    <property type="match status" value="1"/>
</dbReference>
<dbReference type="Gene3D" id="1.10.10.60">
    <property type="entry name" value="Homeodomain-like"/>
    <property type="match status" value="1"/>
</dbReference>
<keyword evidence="7" id="KW-1185">Reference proteome</keyword>
<dbReference type="EMBL" id="CP075371">
    <property type="protein sequence ID" value="QVT81286.1"/>
    <property type="molecule type" value="Genomic_DNA"/>
</dbReference>
<gene>
    <name evidence="6" type="primary">dhaR</name>
    <name evidence="6" type="ORF">ENKNEFLB_03694</name>
</gene>
<proteinExistence type="predicted"/>
<protein>
    <submittedName>
        <fullName evidence="6">PTS-dependent dihydroxyacetone kinase operon regulatory protein</fullName>
    </submittedName>
</protein>
<dbReference type="InterPro" id="IPR002078">
    <property type="entry name" value="Sigma_54_int"/>
</dbReference>
<dbReference type="SUPFAM" id="SSF52540">
    <property type="entry name" value="P-loop containing nucleoside triphosphate hydrolases"/>
    <property type="match status" value="1"/>
</dbReference>
<evidence type="ECO:0000313" key="7">
    <source>
        <dbReference type="Proteomes" id="UP000679307"/>
    </source>
</evidence>
<dbReference type="InterPro" id="IPR027417">
    <property type="entry name" value="P-loop_NTPase"/>
</dbReference>
<name>A0ABX8ENS5_9ACTN</name>
<dbReference type="RefSeq" id="WP_214056675.1">
    <property type="nucleotide sequence ID" value="NZ_CP075371.1"/>
</dbReference>
<dbReference type="PANTHER" id="PTHR32071">
    <property type="entry name" value="TRANSCRIPTIONAL REGULATORY PROTEIN"/>
    <property type="match status" value="1"/>
</dbReference>
<evidence type="ECO:0000256" key="3">
    <source>
        <dbReference type="ARBA" id="ARBA00023015"/>
    </source>
</evidence>
<sequence>MVAVGPDLTMANSAMQALLGSTDQTALGDHLRFLAGRRPDKVDDRVVLPSGTEVRLRGTSTDTGGAAGMVAVVSLGRDASAEAGHERLGLLDPLAPAPAPVPAPAVRPRHDLRAGSSPGWEHAAVSVDVALRAGRSILVLGEAGTGRATLLASTFTRLRPGSRVVHLGATEVDVSDPRCSAAATAQDGVPTLVVVHDLEHVGHAAGAALAALVGAHEGGPVVLAATGCPGGIPSDQPLLALLSDSVTVPPLRQRHVDLTALIGDVLEEIDPQRRTRVSEDALRLLTRYSWPGNVRELREVLTSALGARPVGTIELDDLPAQCQSAPRSTLREVDRAERDAIVSALRRLGGNRKAAATTLGIARSTLYRKIRQYGITD</sequence>
<dbReference type="InterPro" id="IPR058031">
    <property type="entry name" value="AAA_lid_NorR"/>
</dbReference>
<dbReference type="PROSITE" id="PS50045">
    <property type="entry name" value="SIGMA54_INTERACT_4"/>
    <property type="match status" value="1"/>
</dbReference>
<evidence type="ECO:0000256" key="4">
    <source>
        <dbReference type="ARBA" id="ARBA00023163"/>
    </source>
</evidence>
<feature type="domain" description="Sigma-54 factor interaction" evidence="5">
    <location>
        <begin position="245"/>
        <end position="306"/>
    </location>
</feature>
<dbReference type="PRINTS" id="PR01590">
    <property type="entry name" value="HTHFIS"/>
</dbReference>
<keyword evidence="2" id="KW-0067">ATP-binding</keyword>
<dbReference type="Pfam" id="PF02954">
    <property type="entry name" value="HTH_8"/>
    <property type="match status" value="1"/>
</dbReference>
<dbReference type="Proteomes" id="UP000679307">
    <property type="component" value="Chromosome"/>
</dbReference>
<keyword evidence="1" id="KW-0547">Nucleotide-binding</keyword>
<reference evidence="6 7" key="1">
    <citation type="submission" date="2021-05" db="EMBL/GenBank/DDBJ databases">
        <title>Complete genome of Nocardioides aquaticus KCTC 9944T isolated from meromictic and hypersaline Ekho Lake, Antarctica.</title>
        <authorList>
            <person name="Hwang K."/>
            <person name="Kim K.M."/>
            <person name="Choe H."/>
        </authorList>
    </citation>
    <scope>NUCLEOTIDE SEQUENCE [LARGE SCALE GENOMIC DNA]</scope>
    <source>
        <strain evidence="6 7">KCTC 9944</strain>
    </source>
</reference>
<evidence type="ECO:0000256" key="2">
    <source>
        <dbReference type="ARBA" id="ARBA00022840"/>
    </source>
</evidence>
<keyword evidence="3" id="KW-0805">Transcription regulation</keyword>
<evidence type="ECO:0000256" key="1">
    <source>
        <dbReference type="ARBA" id="ARBA00022741"/>
    </source>
</evidence>